<name>F4B5M7_ACIHW</name>
<dbReference type="PIRSF" id="PIRSF036548">
    <property type="entry name" value="Fdx_FixX"/>
    <property type="match status" value="1"/>
</dbReference>
<dbReference type="eggNOG" id="arCOG01985">
    <property type="taxonomic scope" value="Archaea"/>
</dbReference>
<organism evidence="7 8">
    <name type="scientific">Acidianus hospitalis (strain W1)</name>
    <dbReference type="NCBI Taxonomy" id="933801"/>
    <lineage>
        <taxon>Archaea</taxon>
        <taxon>Thermoproteota</taxon>
        <taxon>Thermoprotei</taxon>
        <taxon>Sulfolobales</taxon>
        <taxon>Sulfolobaceae</taxon>
        <taxon>Acidianus</taxon>
    </lineage>
</organism>
<evidence type="ECO:0000256" key="2">
    <source>
        <dbReference type="ARBA" id="ARBA00022723"/>
    </source>
</evidence>
<dbReference type="STRING" id="933801.Ahos_1568"/>
<accession>F4B5M7</accession>
<feature type="domain" description="4Fe-4S ferredoxin-type" evidence="6">
    <location>
        <begin position="24"/>
        <end position="55"/>
    </location>
</feature>
<dbReference type="GO" id="GO:0005506">
    <property type="term" value="F:iron ion binding"/>
    <property type="evidence" value="ECO:0007669"/>
    <property type="project" value="InterPro"/>
</dbReference>
<evidence type="ECO:0000259" key="6">
    <source>
        <dbReference type="PROSITE" id="PS51379"/>
    </source>
</evidence>
<keyword evidence="4" id="KW-0408">Iron</keyword>
<dbReference type="KEGG" id="aho:Ahos_1568"/>
<reference key="2">
    <citation type="journal article" date="2011" name="Extremophiles">
        <title>Genomic analyses of Acidianus hospitalis W1 a host for studying crenarchaeal virus and plasmid life cycles.</title>
        <authorList>
            <person name="You X.Y."/>
            <person name="Liu C."/>
            <person name="Wang S.Y."/>
            <person name="Jiang C.Y."/>
            <person name="Shah S.A."/>
            <person name="Prangishvili D."/>
            <person name="Liu S.J."/>
            <person name="Garrett R.A."/>
        </authorList>
    </citation>
    <scope>NUCLEOTIDE SEQUENCE</scope>
    <source>
        <strain>W1</strain>
    </source>
</reference>
<evidence type="ECO:0000256" key="4">
    <source>
        <dbReference type="ARBA" id="ARBA00023004"/>
    </source>
</evidence>
<evidence type="ECO:0000256" key="3">
    <source>
        <dbReference type="ARBA" id="ARBA00022982"/>
    </source>
</evidence>
<dbReference type="PANTHER" id="PTHR43082:SF3">
    <property type="entry name" value="FERREDOXIN-LIKE PROTEIN YDIT"/>
    <property type="match status" value="1"/>
</dbReference>
<keyword evidence="2" id="KW-0479">Metal-binding</keyword>
<dbReference type="SUPFAM" id="SSF54862">
    <property type="entry name" value="4Fe-4S ferredoxins"/>
    <property type="match status" value="1"/>
</dbReference>
<evidence type="ECO:0000256" key="1">
    <source>
        <dbReference type="ARBA" id="ARBA00022448"/>
    </source>
</evidence>
<sequence>MESSKIVPLLKRLGLNTYNVDKKSHIEVNTDICINCKDKPCTVSCPAGTYEALPDGRIAVHYERCLECGGALVICPFGAIKFRFPEGGISYRYG</sequence>
<proteinExistence type="predicted"/>
<keyword evidence="8" id="KW-1185">Reference proteome</keyword>
<dbReference type="InterPro" id="IPR017896">
    <property type="entry name" value="4Fe4S_Fe-S-bd"/>
</dbReference>
<keyword evidence="5" id="KW-0411">Iron-sulfur</keyword>
<dbReference type="Gene3D" id="3.30.70.20">
    <property type="match status" value="1"/>
</dbReference>
<gene>
    <name evidence="7" type="ordered locus">Ahos_1568</name>
</gene>
<evidence type="ECO:0000313" key="7">
    <source>
        <dbReference type="EMBL" id="AEE94451.1"/>
    </source>
</evidence>
<dbReference type="AlphaFoldDB" id="F4B5M7"/>
<reference evidence="7 8" key="1">
    <citation type="journal article" date="2011" name="Extremophiles">
        <title>Genomic analysis of Acidianus hospitalis W1 a host for studying crenarchaeal virus and plasmid life cycles.</title>
        <authorList>
            <person name="You X.Y."/>
            <person name="Liu C."/>
            <person name="Wang S.Y."/>
            <person name="Jiang C.Y."/>
            <person name="Shah S.A."/>
            <person name="Prangishvili D."/>
            <person name="She Q."/>
            <person name="Liu S.J."/>
            <person name="Garrett R.A."/>
        </authorList>
    </citation>
    <scope>NUCLEOTIDE SEQUENCE [LARGE SCALE GENOMIC DNA]</scope>
    <source>
        <strain evidence="7 8">W1</strain>
    </source>
</reference>
<dbReference type="HOGENOM" id="CLU_163428_0_0_2"/>
<feature type="domain" description="4Fe-4S ferredoxin-type" evidence="6">
    <location>
        <begin position="56"/>
        <end position="85"/>
    </location>
</feature>
<protein>
    <submittedName>
        <fullName evidence="7">4Fe-4S ferredoxin iron-sulfur binding domain protein</fullName>
    </submittedName>
</protein>
<dbReference type="Pfam" id="PF13237">
    <property type="entry name" value="Fer4_10"/>
    <property type="match status" value="1"/>
</dbReference>
<dbReference type="EMBL" id="CP002535">
    <property type="protein sequence ID" value="AEE94451.1"/>
    <property type="molecule type" value="Genomic_DNA"/>
</dbReference>
<keyword evidence="3" id="KW-0249">Electron transport</keyword>
<evidence type="ECO:0000313" key="8">
    <source>
        <dbReference type="Proteomes" id="UP000008458"/>
    </source>
</evidence>
<dbReference type="GO" id="GO:0051536">
    <property type="term" value="F:iron-sulfur cluster binding"/>
    <property type="evidence" value="ECO:0007669"/>
    <property type="project" value="UniProtKB-KW"/>
</dbReference>
<dbReference type="PROSITE" id="PS51379">
    <property type="entry name" value="4FE4S_FER_2"/>
    <property type="match status" value="2"/>
</dbReference>
<dbReference type="Proteomes" id="UP000008458">
    <property type="component" value="Chromosome"/>
</dbReference>
<dbReference type="PANTHER" id="PTHR43082">
    <property type="entry name" value="FERREDOXIN-LIKE"/>
    <property type="match status" value="1"/>
</dbReference>
<evidence type="ECO:0000256" key="5">
    <source>
        <dbReference type="ARBA" id="ARBA00023014"/>
    </source>
</evidence>
<dbReference type="InterPro" id="IPR012206">
    <property type="entry name" value="Fd_FixX"/>
</dbReference>
<keyword evidence="1" id="KW-0813">Transport</keyword>